<dbReference type="PROSITE" id="PS00463">
    <property type="entry name" value="ZN2_CY6_FUNGAL_1"/>
    <property type="match status" value="1"/>
</dbReference>
<dbReference type="GO" id="GO:0005634">
    <property type="term" value="C:nucleus"/>
    <property type="evidence" value="ECO:0007669"/>
    <property type="project" value="UniProtKB-SubCell"/>
</dbReference>
<dbReference type="PANTHER" id="PTHR47338">
    <property type="entry name" value="ZN(II)2CYS6 TRANSCRIPTION FACTOR (EUROFUNG)-RELATED"/>
    <property type="match status" value="1"/>
</dbReference>
<sequence length="687" mass="76276">MDSYHDHHQSQHQPGLVLPTQSVQNQIHELAKSLPLPRKQNTACDACRSRKVKCNKLPGQDKCQHCLSKNFPCTHYVQQATSEKKRGTTVSRRPRNLSSGPHTISSKFTSPERSLPYPLTPSLVTPVVAQLPLNVRFGFHPHITPTTPTKDVLLYLFAPPESTMDGLPFSPNRFKSPYDAWGELASKLEDETFRAEFALDLVEVYFQIVHTRLPLLNPAQFRNGLGLQPPGSRTEESPLHPALVATVLAWGSKFSEHELLVADRKRPSGQSFFAKTLIDRARDLAEALKVHRVPSTDHVVISLLIEPLQSQSPEDQNGYHGFWLTCATRHLLALGINHKSKLADIQDPENRGTIVFAWWMTCLCDAYASAYYRRKPILDDEDYDIDFYTAGPVSVEGADTQNPGPSPREQLEFLGYYQAAHSLARTARQISRHLWKPAVDSDGVPFETLLSFSNALNEWRNDYLSAVGVPANYSGTWDFVSAVSSCASDATYHVMWIILFNALDDYGVRELNGSPSPPPNSAQIEAVKRKVADEALHGALRIAGLAGVLTSNGYLRLDPAVMHVSCIQAGTFLARLGRPEVANCIAGLEQYSYSYEEAGDQAREMRKLYEAVSTGENELNHMDSVTPRVSGISQSGPQMDLQQQGQTQNESPTASSHNHGMMMQEDPPNHTNGNGYSQPSSYSIYGR</sequence>
<gene>
    <name evidence="8" type="ORF">D9611_008765</name>
</gene>
<keyword evidence="4" id="KW-0804">Transcription</keyword>
<dbReference type="Pfam" id="PF04082">
    <property type="entry name" value="Fungal_trans"/>
    <property type="match status" value="1"/>
</dbReference>
<dbReference type="GO" id="GO:0008270">
    <property type="term" value="F:zinc ion binding"/>
    <property type="evidence" value="ECO:0007669"/>
    <property type="project" value="InterPro"/>
</dbReference>
<proteinExistence type="predicted"/>
<accession>A0A8H5CDP4</accession>
<organism evidence="8 9">
    <name type="scientific">Ephemerocybe angulata</name>
    <dbReference type="NCBI Taxonomy" id="980116"/>
    <lineage>
        <taxon>Eukaryota</taxon>
        <taxon>Fungi</taxon>
        <taxon>Dikarya</taxon>
        <taxon>Basidiomycota</taxon>
        <taxon>Agaricomycotina</taxon>
        <taxon>Agaricomycetes</taxon>
        <taxon>Agaricomycetidae</taxon>
        <taxon>Agaricales</taxon>
        <taxon>Agaricineae</taxon>
        <taxon>Psathyrellaceae</taxon>
        <taxon>Ephemerocybe</taxon>
    </lineage>
</organism>
<comment type="caution">
    <text evidence="8">The sequence shown here is derived from an EMBL/GenBank/DDBJ whole genome shotgun (WGS) entry which is preliminary data.</text>
</comment>
<protein>
    <recommendedName>
        <fullName evidence="7">Zn(2)-C6 fungal-type domain-containing protein</fullName>
    </recommendedName>
</protein>
<feature type="region of interest" description="Disordered" evidence="6">
    <location>
        <begin position="82"/>
        <end position="110"/>
    </location>
</feature>
<evidence type="ECO:0000256" key="6">
    <source>
        <dbReference type="SAM" id="MobiDB-lite"/>
    </source>
</evidence>
<dbReference type="EMBL" id="JAACJK010000010">
    <property type="protein sequence ID" value="KAF5338873.1"/>
    <property type="molecule type" value="Genomic_DNA"/>
</dbReference>
<feature type="compositionally biased region" description="Polar residues" evidence="6">
    <location>
        <begin position="88"/>
        <end position="110"/>
    </location>
</feature>
<dbReference type="InterPro" id="IPR001138">
    <property type="entry name" value="Zn2Cys6_DnaBD"/>
</dbReference>
<dbReference type="Pfam" id="PF00172">
    <property type="entry name" value="Zn_clus"/>
    <property type="match status" value="1"/>
</dbReference>
<keyword evidence="9" id="KW-1185">Reference proteome</keyword>
<evidence type="ECO:0000313" key="9">
    <source>
        <dbReference type="Proteomes" id="UP000541558"/>
    </source>
</evidence>
<dbReference type="Gene3D" id="4.10.240.10">
    <property type="entry name" value="Zn(2)-C6 fungal-type DNA-binding domain"/>
    <property type="match status" value="1"/>
</dbReference>
<keyword evidence="2" id="KW-0479">Metal-binding</keyword>
<dbReference type="PROSITE" id="PS50048">
    <property type="entry name" value="ZN2_CY6_FUNGAL_2"/>
    <property type="match status" value="1"/>
</dbReference>
<dbReference type="GO" id="GO:0000981">
    <property type="term" value="F:DNA-binding transcription factor activity, RNA polymerase II-specific"/>
    <property type="evidence" value="ECO:0007669"/>
    <property type="project" value="InterPro"/>
</dbReference>
<evidence type="ECO:0000256" key="4">
    <source>
        <dbReference type="ARBA" id="ARBA00023163"/>
    </source>
</evidence>
<dbReference type="CDD" id="cd12148">
    <property type="entry name" value="fungal_TF_MHR"/>
    <property type="match status" value="1"/>
</dbReference>
<dbReference type="GO" id="GO:0003677">
    <property type="term" value="F:DNA binding"/>
    <property type="evidence" value="ECO:0007669"/>
    <property type="project" value="InterPro"/>
</dbReference>
<dbReference type="InterPro" id="IPR007219">
    <property type="entry name" value="XnlR_reg_dom"/>
</dbReference>
<dbReference type="Proteomes" id="UP000541558">
    <property type="component" value="Unassembled WGS sequence"/>
</dbReference>
<evidence type="ECO:0000313" key="8">
    <source>
        <dbReference type="EMBL" id="KAF5338873.1"/>
    </source>
</evidence>
<dbReference type="OrthoDB" id="2534600at2759"/>
<dbReference type="GO" id="GO:0006351">
    <property type="term" value="P:DNA-templated transcription"/>
    <property type="evidence" value="ECO:0007669"/>
    <property type="project" value="InterPro"/>
</dbReference>
<feature type="compositionally biased region" description="Polar residues" evidence="6">
    <location>
        <begin position="631"/>
        <end position="658"/>
    </location>
</feature>
<keyword evidence="5" id="KW-0539">Nucleus</keyword>
<dbReference type="SUPFAM" id="SSF57701">
    <property type="entry name" value="Zn2/Cys6 DNA-binding domain"/>
    <property type="match status" value="1"/>
</dbReference>
<evidence type="ECO:0000256" key="2">
    <source>
        <dbReference type="ARBA" id="ARBA00022723"/>
    </source>
</evidence>
<dbReference type="SMART" id="SM00066">
    <property type="entry name" value="GAL4"/>
    <property type="match status" value="1"/>
</dbReference>
<name>A0A8H5CDP4_9AGAR</name>
<dbReference type="CDD" id="cd00067">
    <property type="entry name" value="GAL4"/>
    <property type="match status" value="1"/>
</dbReference>
<reference evidence="8 9" key="1">
    <citation type="journal article" date="2020" name="ISME J.">
        <title>Uncovering the hidden diversity of litter-decomposition mechanisms in mushroom-forming fungi.</title>
        <authorList>
            <person name="Floudas D."/>
            <person name="Bentzer J."/>
            <person name="Ahren D."/>
            <person name="Johansson T."/>
            <person name="Persson P."/>
            <person name="Tunlid A."/>
        </authorList>
    </citation>
    <scope>NUCLEOTIDE SEQUENCE [LARGE SCALE GENOMIC DNA]</scope>
    <source>
        <strain evidence="8 9">CBS 175.51</strain>
    </source>
</reference>
<evidence type="ECO:0000259" key="7">
    <source>
        <dbReference type="PROSITE" id="PS50048"/>
    </source>
</evidence>
<dbReference type="InterPro" id="IPR050815">
    <property type="entry name" value="TF_fung"/>
</dbReference>
<comment type="subcellular location">
    <subcellularLocation>
        <location evidence="1">Nucleus</location>
    </subcellularLocation>
</comment>
<feature type="region of interest" description="Disordered" evidence="6">
    <location>
        <begin position="618"/>
        <end position="687"/>
    </location>
</feature>
<feature type="compositionally biased region" description="Polar residues" evidence="6">
    <location>
        <begin position="669"/>
        <end position="687"/>
    </location>
</feature>
<dbReference type="PANTHER" id="PTHR47338:SF5">
    <property type="entry name" value="ZN(II)2CYS6 TRANSCRIPTION FACTOR (EUROFUNG)"/>
    <property type="match status" value="1"/>
</dbReference>
<dbReference type="InterPro" id="IPR036864">
    <property type="entry name" value="Zn2-C6_fun-type_DNA-bd_sf"/>
</dbReference>
<keyword evidence="3" id="KW-0805">Transcription regulation</keyword>
<evidence type="ECO:0000256" key="5">
    <source>
        <dbReference type="ARBA" id="ARBA00023242"/>
    </source>
</evidence>
<evidence type="ECO:0000256" key="3">
    <source>
        <dbReference type="ARBA" id="ARBA00023015"/>
    </source>
</evidence>
<evidence type="ECO:0000256" key="1">
    <source>
        <dbReference type="ARBA" id="ARBA00004123"/>
    </source>
</evidence>
<dbReference type="AlphaFoldDB" id="A0A8H5CDP4"/>
<feature type="domain" description="Zn(2)-C6 fungal-type" evidence="7">
    <location>
        <begin position="43"/>
        <end position="75"/>
    </location>
</feature>